<evidence type="ECO:0000256" key="3">
    <source>
        <dbReference type="ARBA" id="ARBA00022741"/>
    </source>
</evidence>
<dbReference type="PANTHER" id="PTHR43671:SF13">
    <property type="entry name" value="SERINE_THREONINE-PROTEIN KINASE NEK2"/>
    <property type="match status" value="1"/>
</dbReference>
<keyword evidence="4 7" id="KW-0418">Kinase</keyword>
<dbReference type="InterPro" id="IPR011009">
    <property type="entry name" value="Kinase-like_dom_sf"/>
</dbReference>
<dbReference type="Gene3D" id="1.10.510.10">
    <property type="entry name" value="Transferase(Phosphotransferase) domain 1"/>
    <property type="match status" value="1"/>
</dbReference>
<proteinExistence type="predicted"/>
<evidence type="ECO:0000256" key="1">
    <source>
        <dbReference type="ARBA" id="ARBA00012513"/>
    </source>
</evidence>
<dbReference type="InterPro" id="IPR000719">
    <property type="entry name" value="Prot_kinase_dom"/>
</dbReference>
<accession>A0A4Z1T0R5</accession>
<dbReference type="SMART" id="SM00220">
    <property type="entry name" value="S_TKc"/>
    <property type="match status" value="1"/>
</dbReference>
<dbReference type="PROSITE" id="PS50011">
    <property type="entry name" value="PROTEIN_KINASE_DOM"/>
    <property type="match status" value="1"/>
</dbReference>
<dbReference type="EMBL" id="VDLU01000003">
    <property type="protein sequence ID" value="TNJ27493.1"/>
    <property type="molecule type" value="Genomic_DNA"/>
</dbReference>
<evidence type="ECO:0000313" key="8">
    <source>
        <dbReference type="Proteomes" id="UP000315496"/>
    </source>
</evidence>
<keyword evidence="8" id="KW-1185">Reference proteome</keyword>
<protein>
    <recommendedName>
        <fullName evidence="1">non-specific serine/threonine protein kinase</fullName>
        <ecNumber evidence="1">2.7.11.1</ecNumber>
    </recommendedName>
</protein>
<dbReference type="Pfam" id="PF00069">
    <property type="entry name" value="Pkinase"/>
    <property type="match status" value="1"/>
</dbReference>
<dbReference type="OrthoDB" id="346907at2759"/>
<organism evidence="7 8">
    <name type="scientific">Giardia muris</name>
    <dbReference type="NCBI Taxonomy" id="5742"/>
    <lineage>
        <taxon>Eukaryota</taxon>
        <taxon>Metamonada</taxon>
        <taxon>Diplomonadida</taxon>
        <taxon>Hexamitidae</taxon>
        <taxon>Giardiinae</taxon>
        <taxon>Giardia</taxon>
    </lineage>
</organism>
<comment type="caution">
    <text evidence="7">The sequence shown here is derived from an EMBL/GenBank/DDBJ whole genome shotgun (WGS) entry which is preliminary data.</text>
</comment>
<sequence length="890" mass="99713">MESDYALVQTAGPSGLGRQSIVEDRTMHVECLLVDICAASDEAYASLLDDVRQLYRLTSPSLVTIAQVYEAGERHLHVITSLPENGALADLIATYAEQSVRIPENLIWETAAQILHGLDYLHDPIKEGIADDLPLLHGRLSPLNILITDNSKIQLAEYGFCLDDARIVQPIAPSWGYASPNVLLGHKQTPGDDIYALGLVLLEMAWRRAVFPAERQETRDFTPPELIEGYSSALAEFIGQLLGQAETQPLVEQALRHPQVTSAWNRVMSNRHLSLDVIVDDEPMEGEETQGSGHDPDPEPERNEVEVMLDLMGRDDLEGLLGLQQFNDECFSQMTRIVDYLKSDGVLDRLISIAFIPLDSQGTELEMHRKQREAVTVFSECGYGSVVLEALLQRPEAFEPVFQSLEAFVTEAEKSENYFLSVKRHSRVLEAVSKLFQAIILSPNRLDLFFNLFRDRRNYLDLWFRSIGVPDMNEALRKLFVDSECRRTVHYQLLERFSDDLGLISRLITCATDSATPYRDFDGSMHILAHILTANVPLLSGRVLEATGRLIQACAQDGTPRDRRYVILDLIVCIASFMVTETIASSYRSRDRISSALSENSAEELAAATPRNYGTYHEAFRWVLKGVDHAAVALRSEIHPADQVIWLDFVARLCCITSDSRARLYTVRNQKPPSDSSPASSFNVPLSYGLKALGYGMITSPTPPTTNPRASRRSAISIVDTYRLPGEIVIYISPFTVCERILQTDLLLSALRFSLRWPTCTIFHLRYFLVCRSLLEYGVTYPPMLTNFLRNSRVFGLLDRLTTTDQYCSTSVLAGAINFAKDLLHLASDPTPYVRSETPRPVTAPTSLESLRQTSLEHSSALCEIILTSKFVKRFVEQYLTPSTGSEGVM</sequence>
<feature type="domain" description="Protein kinase" evidence="6">
    <location>
        <begin position="5"/>
        <end position="260"/>
    </location>
</feature>
<name>A0A4Z1T0R5_GIAMU</name>
<dbReference type="GO" id="GO:0005524">
    <property type="term" value="F:ATP binding"/>
    <property type="evidence" value="ECO:0007669"/>
    <property type="project" value="UniProtKB-KW"/>
</dbReference>
<dbReference type="Proteomes" id="UP000315496">
    <property type="component" value="Chromosome 3"/>
</dbReference>
<evidence type="ECO:0000256" key="2">
    <source>
        <dbReference type="ARBA" id="ARBA00022679"/>
    </source>
</evidence>
<dbReference type="AlphaFoldDB" id="A0A4Z1T0R5"/>
<dbReference type="SUPFAM" id="SSF56112">
    <property type="entry name" value="Protein kinase-like (PK-like)"/>
    <property type="match status" value="1"/>
</dbReference>
<reference evidence="7 8" key="1">
    <citation type="submission" date="2019-05" db="EMBL/GenBank/DDBJ databases">
        <title>The compact genome of Giardia muris reveals important steps in the evolution of intestinal protozoan parasites.</title>
        <authorList>
            <person name="Xu F."/>
            <person name="Jimenez-Gonzalez A."/>
            <person name="Einarsson E."/>
            <person name="Astvaldsson A."/>
            <person name="Peirasmaki D."/>
            <person name="Eckmann L."/>
            <person name="Andersson J.O."/>
            <person name="Svard S.G."/>
            <person name="Jerlstrom-Hultqvist J."/>
        </authorList>
    </citation>
    <scope>NUCLEOTIDE SEQUENCE [LARGE SCALE GENOMIC DNA]</scope>
    <source>
        <strain evidence="7 8">Roberts-Thomson</strain>
    </source>
</reference>
<gene>
    <name evidence="7" type="ORF">GMRT_10796</name>
</gene>
<evidence type="ECO:0000256" key="5">
    <source>
        <dbReference type="ARBA" id="ARBA00022840"/>
    </source>
</evidence>
<evidence type="ECO:0000259" key="6">
    <source>
        <dbReference type="PROSITE" id="PS50011"/>
    </source>
</evidence>
<keyword evidence="5" id="KW-0067">ATP-binding</keyword>
<dbReference type="GO" id="GO:0004674">
    <property type="term" value="F:protein serine/threonine kinase activity"/>
    <property type="evidence" value="ECO:0007669"/>
    <property type="project" value="UniProtKB-EC"/>
</dbReference>
<evidence type="ECO:0000313" key="7">
    <source>
        <dbReference type="EMBL" id="TNJ27493.1"/>
    </source>
</evidence>
<evidence type="ECO:0000256" key="4">
    <source>
        <dbReference type="ARBA" id="ARBA00022777"/>
    </source>
</evidence>
<dbReference type="InterPro" id="IPR050660">
    <property type="entry name" value="NEK_Ser/Thr_kinase"/>
</dbReference>
<keyword evidence="3" id="KW-0547">Nucleotide-binding</keyword>
<dbReference type="VEuPathDB" id="GiardiaDB:GMRT_10796"/>
<dbReference type="PANTHER" id="PTHR43671">
    <property type="entry name" value="SERINE/THREONINE-PROTEIN KINASE NEK"/>
    <property type="match status" value="1"/>
</dbReference>
<keyword evidence="2" id="KW-0808">Transferase</keyword>
<dbReference type="EC" id="2.7.11.1" evidence="1"/>